<feature type="compositionally biased region" description="Low complexity" evidence="1">
    <location>
        <begin position="700"/>
        <end position="711"/>
    </location>
</feature>
<feature type="transmembrane region" description="Helical" evidence="2">
    <location>
        <begin position="291"/>
        <end position="312"/>
    </location>
</feature>
<dbReference type="CDD" id="cd01949">
    <property type="entry name" value="GGDEF"/>
    <property type="match status" value="1"/>
</dbReference>
<accession>A0ABP9RYF6</accession>
<feature type="region of interest" description="Disordered" evidence="1">
    <location>
        <begin position="468"/>
        <end position="491"/>
    </location>
</feature>
<comment type="caution">
    <text evidence="6">The sequence shown here is derived from an EMBL/GenBank/DDBJ whole genome shotgun (WGS) entry which is preliminary data.</text>
</comment>
<organism evidence="6 7">
    <name type="scientific">Rugosimonospora acidiphila</name>
    <dbReference type="NCBI Taxonomy" id="556531"/>
    <lineage>
        <taxon>Bacteria</taxon>
        <taxon>Bacillati</taxon>
        <taxon>Actinomycetota</taxon>
        <taxon>Actinomycetes</taxon>
        <taxon>Micromonosporales</taxon>
        <taxon>Micromonosporaceae</taxon>
        <taxon>Rugosimonospora</taxon>
    </lineage>
</organism>
<feature type="transmembrane region" description="Helical" evidence="2">
    <location>
        <begin position="189"/>
        <end position="210"/>
    </location>
</feature>
<evidence type="ECO:0000313" key="6">
    <source>
        <dbReference type="EMBL" id="GAA5188314.1"/>
    </source>
</evidence>
<gene>
    <name evidence="6" type="ORF">GCM10023322_38810</name>
</gene>
<feature type="transmembrane region" description="Helical" evidence="2">
    <location>
        <begin position="125"/>
        <end position="144"/>
    </location>
</feature>
<feature type="transmembrane region" description="Helical" evidence="2">
    <location>
        <begin position="36"/>
        <end position="55"/>
    </location>
</feature>
<feature type="region of interest" description="Disordered" evidence="1">
    <location>
        <begin position="699"/>
        <end position="729"/>
    </location>
</feature>
<dbReference type="InterPro" id="IPR029787">
    <property type="entry name" value="Nucleotide_cyclase"/>
</dbReference>
<feature type="domain" description="GGDEF" evidence="3">
    <location>
        <begin position="347"/>
        <end position="481"/>
    </location>
</feature>
<dbReference type="InterPro" id="IPR037522">
    <property type="entry name" value="HD_GYP_dom"/>
</dbReference>
<keyword evidence="2" id="KW-0472">Membrane</keyword>
<dbReference type="PANTHER" id="PTHR43155">
    <property type="entry name" value="CYCLIC DI-GMP PHOSPHODIESTERASE PA4108-RELATED"/>
    <property type="match status" value="1"/>
</dbReference>
<evidence type="ECO:0008006" key="8">
    <source>
        <dbReference type="Google" id="ProtNLM"/>
    </source>
</evidence>
<feature type="transmembrane region" description="Helical" evidence="2">
    <location>
        <begin position="262"/>
        <end position="285"/>
    </location>
</feature>
<reference evidence="7" key="1">
    <citation type="journal article" date="2019" name="Int. J. Syst. Evol. Microbiol.">
        <title>The Global Catalogue of Microorganisms (GCM) 10K type strain sequencing project: providing services to taxonomists for standard genome sequencing and annotation.</title>
        <authorList>
            <consortium name="The Broad Institute Genomics Platform"/>
            <consortium name="The Broad Institute Genome Sequencing Center for Infectious Disease"/>
            <person name="Wu L."/>
            <person name="Ma J."/>
        </authorList>
    </citation>
    <scope>NUCLEOTIDE SEQUENCE [LARGE SCALE GENOMIC DNA]</scope>
    <source>
        <strain evidence="7">JCM 18304</strain>
    </source>
</reference>
<keyword evidence="2" id="KW-1133">Transmembrane helix</keyword>
<dbReference type="Pfam" id="PF13487">
    <property type="entry name" value="HD_5"/>
    <property type="match status" value="1"/>
</dbReference>
<keyword evidence="2" id="KW-0812">Transmembrane</keyword>
<feature type="domain" description="HD-GYP" evidence="5">
    <location>
        <begin position="489"/>
        <end position="684"/>
    </location>
</feature>
<feature type="transmembrane region" description="Helical" evidence="2">
    <location>
        <begin position="62"/>
        <end position="78"/>
    </location>
</feature>
<dbReference type="SUPFAM" id="SSF55073">
    <property type="entry name" value="Nucleotide cyclase"/>
    <property type="match status" value="1"/>
</dbReference>
<evidence type="ECO:0000256" key="2">
    <source>
        <dbReference type="SAM" id="Phobius"/>
    </source>
</evidence>
<dbReference type="SUPFAM" id="SSF109604">
    <property type="entry name" value="HD-domain/PDEase-like"/>
    <property type="match status" value="1"/>
</dbReference>
<dbReference type="RefSeq" id="WP_345631408.1">
    <property type="nucleotide sequence ID" value="NZ_BAABJQ010000010.1"/>
</dbReference>
<feature type="transmembrane region" description="Helical" evidence="2">
    <location>
        <begin position="7"/>
        <end position="24"/>
    </location>
</feature>
<dbReference type="NCBIfam" id="TIGR00254">
    <property type="entry name" value="GGDEF"/>
    <property type="match status" value="1"/>
</dbReference>
<dbReference type="PROSITE" id="PS51832">
    <property type="entry name" value="HD_GYP"/>
    <property type="match status" value="1"/>
</dbReference>
<dbReference type="CDD" id="cd00077">
    <property type="entry name" value="HDc"/>
    <property type="match status" value="1"/>
</dbReference>
<evidence type="ECO:0000313" key="7">
    <source>
        <dbReference type="Proteomes" id="UP001501570"/>
    </source>
</evidence>
<feature type="transmembrane region" description="Helical" evidence="2">
    <location>
        <begin position="98"/>
        <end position="116"/>
    </location>
</feature>
<dbReference type="Pfam" id="PF00990">
    <property type="entry name" value="GGDEF"/>
    <property type="match status" value="1"/>
</dbReference>
<dbReference type="InterPro" id="IPR043128">
    <property type="entry name" value="Rev_trsase/Diguanyl_cyclase"/>
</dbReference>
<dbReference type="Gene3D" id="3.30.70.270">
    <property type="match status" value="1"/>
</dbReference>
<dbReference type="Gene3D" id="1.10.3210.10">
    <property type="entry name" value="Hypothetical protein af1432"/>
    <property type="match status" value="1"/>
</dbReference>
<feature type="domain" description="HD" evidence="4">
    <location>
        <begin position="511"/>
        <end position="633"/>
    </location>
</feature>
<evidence type="ECO:0000259" key="4">
    <source>
        <dbReference type="PROSITE" id="PS51831"/>
    </source>
</evidence>
<dbReference type="PROSITE" id="PS51831">
    <property type="entry name" value="HD"/>
    <property type="match status" value="1"/>
</dbReference>
<dbReference type="SMART" id="SM00267">
    <property type="entry name" value="GGDEF"/>
    <property type="match status" value="1"/>
</dbReference>
<dbReference type="InterPro" id="IPR006674">
    <property type="entry name" value="HD_domain"/>
</dbReference>
<dbReference type="EMBL" id="BAABJQ010000010">
    <property type="protein sequence ID" value="GAA5188314.1"/>
    <property type="molecule type" value="Genomic_DNA"/>
</dbReference>
<evidence type="ECO:0000259" key="3">
    <source>
        <dbReference type="PROSITE" id="PS50887"/>
    </source>
</evidence>
<protein>
    <recommendedName>
        <fullName evidence="8">Diguanylate cyclase (GGDEF) domain-containing protein</fullName>
    </recommendedName>
</protein>
<dbReference type="PANTHER" id="PTHR43155:SF2">
    <property type="entry name" value="CYCLIC DI-GMP PHOSPHODIESTERASE PA4108"/>
    <property type="match status" value="1"/>
</dbReference>
<proteinExistence type="predicted"/>
<evidence type="ECO:0000259" key="5">
    <source>
        <dbReference type="PROSITE" id="PS51832"/>
    </source>
</evidence>
<evidence type="ECO:0000256" key="1">
    <source>
        <dbReference type="SAM" id="MobiDB-lite"/>
    </source>
</evidence>
<name>A0ABP9RYF6_9ACTN</name>
<dbReference type="SMART" id="SM00471">
    <property type="entry name" value="HDc"/>
    <property type="match status" value="1"/>
</dbReference>
<dbReference type="PROSITE" id="PS50887">
    <property type="entry name" value="GGDEF"/>
    <property type="match status" value="1"/>
</dbReference>
<dbReference type="Proteomes" id="UP001501570">
    <property type="component" value="Unassembled WGS sequence"/>
</dbReference>
<keyword evidence="7" id="KW-1185">Reference proteome</keyword>
<feature type="transmembrane region" description="Helical" evidence="2">
    <location>
        <begin position="222"/>
        <end position="241"/>
    </location>
</feature>
<dbReference type="InterPro" id="IPR003607">
    <property type="entry name" value="HD/PDEase_dom"/>
</dbReference>
<sequence length="729" mass="77848">MEPKARGWLAYLIVGLGVTAAYYLVPAVGPLRGAKVVLYCLVSASAAVALGFRLRRDRPPQWLPWLMLGLGQLVYAGADTSFFASHLLGSAGLLQAAYLLYLSHYPLVVLGLGLLIRSRIPGRDLAGLLDAGVLVVVAALPYWLYLVEPHSHFAMSLSTRVVSVGYSVMDLALLGAAVRLMLGAGRRPAAFVLLCGNLLAMLAADTAFSVQRLHGAQASGRALGAVWLIADLCLGAAALHPTMSKLGKRSHVRGAHGMPTRVATLSATAFTAPVMLVVECANHAYRDIPATAVACLLLFGLTIARITALVAAQRRSAITDALTGLHTRQFVEAQLALEVARARRSGSAVAMFVIDIDNFHSVNDRYGHPAGDRALVEIARRLREAARPGDVLARYGGEEFALLAPGLCPDELTAMSARLSDRLTGSPVTVSSSTYLMVTVSIGAAGYPSHGEGPGELVAAVDRELSRAKARGRAGSGEPAPPAAPPAGANQTPMVDFLRQVADQVDLWLSAQEHSTAVSRWATMMSGRLGLDEAIRWRLELAGRLHDIGKIVVPEAILSKPTRLTEEEWLLLRQHPDHGARLARLVPGFDAVAETIRQHHERYDGAGYPDRLGGSGIRLEARIIAVCDSWAAMRSDRAYQPALSEDRAREQLWAGRGTQFDPDLVDLFLDLHERGEVGQLSLLRPAATPFSAETAARFNGGPLSLPGPRSGTVPAPRSAPAATFDRLTP</sequence>
<dbReference type="InterPro" id="IPR000160">
    <property type="entry name" value="GGDEF_dom"/>
</dbReference>